<name>A0A2M4CDL8_9DIPT</name>
<sequence length="72" mass="8030">MWTSRFLCLLHGRLAVTKRVESAFTFDSFLNSISIPVMFSPGSVCISFWMWLCRLRAGTSVLPQITASISAS</sequence>
<accession>A0A2M4CDL8</accession>
<dbReference type="AlphaFoldDB" id="A0A2M4CDL8"/>
<reference evidence="1" key="1">
    <citation type="submission" date="2018-01" db="EMBL/GenBank/DDBJ databases">
        <title>An insight into the sialome of Amazonian anophelines.</title>
        <authorList>
            <person name="Ribeiro J.M."/>
            <person name="Scarpassa V."/>
            <person name="Calvo E."/>
        </authorList>
    </citation>
    <scope>NUCLEOTIDE SEQUENCE</scope>
    <source>
        <tissue evidence="1">Salivary glands</tissue>
    </source>
</reference>
<dbReference type="EMBL" id="GGFJ01014296">
    <property type="protein sequence ID" value="MBW63437.1"/>
    <property type="molecule type" value="Transcribed_RNA"/>
</dbReference>
<proteinExistence type="predicted"/>
<evidence type="ECO:0000313" key="1">
    <source>
        <dbReference type="EMBL" id="MBW63437.1"/>
    </source>
</evidence>
<organism evidence="1">
    <name type="scientific">Anopheles marajoara</name>
    <dbReference type="NCBI Taxonomy" id="58244"/>
    <lineage>
        <taxon>Eukaryota</taxon>
        <taxon>Metazoa</taxon>
        <taxon>Ecdysozoa</taxon>
        <taxon>Arthropoda</taxon>
        <taxon>Hexapoda</taxon>
        <taxon>Insecta</taxon>
        <taxon>Pterygota</taxon>
        <taxon>Neoptera</taxon>
        <taxon>Endopterygota</taxon>
        <taxon>Diptera</taxon>
        <taxon>Nematocera</taxon>
        <taxon>Culicoidea</taxon>
        <taxon>Culicidae</taxon>
        <taxon>Anophelinae</taxon>
        <taxon>Anopheles</taxon>
    </lineage>
</organism>
<protein>
    <submittedName>
        <fullName evidence="1">Putative secreted protein</fullName>
    </submittedName>
</protein>